<keyword evidence="3" id="KW-0804">Transcription</keyword>
<dbReference type="Pfam" id="PF13545">
    <property type="entry name" value="HTH_Crp_2"/>
    <property type="match status" value="1"/>
</dbReference>
<evidence type="ECO:0000256" key="3">
    <source>
        <dbReference type="ARBA" id="ARBA00023163"/>
    </source>
</evidence>
<protein>
    <submittedName>
        <fullName evidence="5">Crp/Fnr family transcriptional regulator</fullName>
    </submittedName>
</protein>
<dbReference type="OrthoDB" id="7506088at2"/>
<dbReference type="InterPro" id="IPR050397">
    <property type="entry name" value="Env_Response_Regulators"/>
</dbReference>
<dbReference type="SUPFAM" id="SSF46785">
    <property type="entry name" value="Winged helix' DNA-binding domain"/>
    <property type="match status" value="1"/>
</dbReference>
<dbReference type="GO" id="GO:0005829">
    <property type="term" value="C:cytosol"/>
    <property type="evidence" value="ECO:0007669"/>
    <property type="project" value="TreeGrafter"/>
</dbReference>
<dbReference type="PROSITE" id="PS51063">
    <property type="entry name" value="HTH_CRP_2"/>
    <property type="match status" value="1"/>
</dbReference>
<sequence>MKPTSPNLLLAELEPAALSKLEHRARRIEAHKGDVLQHPEGELQAVFFPETAVLSVAAGTSAGESVDVTLVGSEGVFGAFEACGSQRVFSRLAVHLPGNVLRVPASAYRELFDQSPALRNAVHRYVELLLIEARQFVACNALHSVENRLARALLDTNDRSGTPLLMVTQDALAQLLGVQRTTIAAAVSTLQRAGLIRSGRGALELLDLPGLEQAACSCRESLSIARRGIWTSARQACEA</sequence>
<dbReference type="SUPFAM" id="SSF51206">
    <property type="entry name" value="cAMP-binding domain-like"/>
    <property type="match status" value="1"/>
</dbReference>
<dbReference type="InterPro" id="IPR036388">
    <property type="entry name" value="WH-like_DNA-bd_sf"/>
</dbReference>
<dbReference type="GO" id="GO:0003677">
    <property type="term" value="F:DNA binding"/>
    <property type="evidence" value="ECO:0007669"/>
    <property type="project" value="UniProtKB-KW"/>
</dbReference>
<dbReference type="InterPro" id="IPR036390">
    <property type="entry name" value="WH_DNA-bd_sf"/>
</dbReference>
<keyword evidence="2" id="KW-0238">DNA-binding</keyword>
<gene>
    <name evidence="5" type="ORF">DJ018_10915</name>
</gene>
<dbReference type="InterPro" id="IPR018490">
    <property type="entry name" value="cNMP-bd_dom_sf"/>
</dbReference>
<organism evidence="5 6">
    <name type="scientific">Phenylobacterium deserti</name>
    <dbReference type="NCBI Taxonomy" id="1914756"/>
    <lineage>
        <taxon>Bacteria</taxon>
        <taxon>Pseudomonadati</taxon>
        <taxon>Pseudomonadota</taxon>
        <taxon>Alphaproteobacteria</taxon>
        <taxon>Caulobacterales</taxon>
        <taxon>Caulobacteraceae</taxon>
        <taxon>Phenylobacterium</taxon>
    </lineage>
</organism>
<evidence type="ECO:0000256" key="1">
    <source>
        <dbReference type="ARBA" id="ARBA00023015"/>
    </source>
</evidence>
<dbReference type="PANTHER" id="PTHR24567">
    <property type="entry name" value="CRP FAMILY TRANSCRIPTIONAL REGULATORY PROTEIN"/>
    <property type="match status" value="1"/>
</dbReference>
<comment type="caution">
    <text evidence="5">The sequence shown here is derived from an EMBL/GenBank/DDBJ whole genome shotgun (WGS) entry which is preliminary data.</text>
</comment>
<dbReference type="RefSeq" id="WP_111514984.1">
    <property type="nucleotide sequence ID" value="NZ_QFYR01000002.1"/>
</dbReference>
<evidence type="ECO:0000259" key="4">
    <source>
        <dbReference type="PROSITE" id="PS51063"/>
    </source>
</evidence>
<keyword evidence="1" id="KW-0805">Transcription regulation</keyword>
<dbReference type="PANTHER" id="PTHR24567:SF74">
    <property type="entry name" value="HTH-TYPE TRANSCRIPTIONAL REGULATOR ARCR"/>
    <property type="match status" value="1"/>
</dbReference>
<dbReference type="AlphaFoldDB" id="A0A328ADF9"/>
<dbReference type="GO" id="GO:0003700">
    <property type="term" value="F:DNA-binding transcription factor activity"/>
    <property type="evidence" value="ECO:0007669"/>
    <property type="project" value="TreeGrafter"/>
</dbReference>
<dbReference type="InterPro" id="IPR014710">
    <property type="entry name" value="RmlC-like_jellyroll"/>
</dbReference>
<name>A0A328ADF9_9CAUL</name>
<proteinExistence type="predicted"/>
<dbReference type="Gene3D" id="2.60.120.10">
    <property type="entry name" value="Jelly Rolls"/>
    <property type="match status" value="1"/>
</dbReference>
<feature type="domain" description="HTH crp-type" evidence="4">
    <location>
        <begin position="143"/>
        <end position="209"/>
    </location>
</feature>
<dbReference type="Gene3D" id="1.10.10.10">
    <property type="entry name" value="Winged helix-like DNA-binding domain superfamily/Winged helix DNA-binding domain"/>
    <property type="match status" value="1"/>
</dbReference>
<evidence type="ECO:0000313" key="6">
    <source>
        <dbReference type="Proteomes" id="UP000249725"/>
    </source>
</evidence>
<evidence type="ECO:0000256" key="2">
    <source>
        <dbReference type="ARBA" id="ARBA00023125"/>
    </source>
</evidence>
<reference evidence="6" key="1">
    <citation type="submission" date="2018-05" db="EMBL/GenBank/DDBJ databases">
        <authorList>
            <person name="Li X."/>
        </authorList>
    </citation>
    <scope>NUCLEOTIDE SEQUENCE [LARGE SCALE GENOMIC DNA]</scope>
    <source>
        <strain evidence="6">YIM 73061</strain>
    </source>
</reference>
<evidence type="ECO:0000313" key="5">
    <source>
        <dbReference type="EMBL" id="RAK52699.1"/>
    </source>
</evidence>
<accession>A0A328ADF9</accession>
<dbReference type="Proteomes" id="UP000249725">
    <property type="component" value="Unassembled WGS sequence"/>
</dbReference>
<dbReference type="EMBL" id="QFYR01000002">
    <property type="protein sequence ID" value="RAK52699.1"/>
    <property type="molecule type" value="Genomic_DNA"/>
</dbReference>
<keyword evidence="6" id="KW-1185">Reference proteome</keyword>
<dbReference type="InterPro" id="IPR012318">
    <property type="entry name" value="HTH_CRP"/>
</dbReference>